<evidence type="ECO:0000313" key="2">
    <source>
        <dbReference type="EMBL" id="CAB4804185.1"/>
    </source>
</evidence>
<dbReference type="EMBL" id="CAFAAL010000062">
    <property type="protein sequence ID" value="CAB4804185.1"/>
    <property type="molecule type" value="Genomic_DNA"/>
</dbReference>
<proteinExistence type="predicted"/>
<dbReference type="Gene3D" id="3.40.50.360">
    <property type="match status" value="1"/>
</dbReference>
<name>A0A6J6Y723_9ZZZZ</name>
<dbReference type="GO" id="GO:0010181">
    <property type="term" value="F:FMN binding"/>
    <property type="evidence" value="ECO:0007669"/>
    <property type="project" value="InterPro"/>
</dbReference>
<sequence length="142" mass="14809">MKAALLVESLTGNTWKAAEMIAANLQQEGWTITGLNPMKQPDHHAIQAADLIVVGTWVHGAFIVGQAPWGIGNINALPAIAGKRAATFCTFALNPGKTLGAMEKSVTRLGADVIGGMALHRSKLAAHTEEYAARLVGALATA</sequence>
<dbReference type="AlphaFoldDB" id="A0A6J6Y723"/>
<protein>
    <submittedName>
        <fullName evidence="2">Unannotated protein</fullName>
    </submittedName>
</protein>
<organism evidence="2">
    <name type="scientific">freshwater metagenome</name>
    <dbReference type="NCBI Taxonomy" id="449393"/>
    <lineage>
        <taxon>unclassified sequences</taxon>
        <taxon>metagenomes</taxon>
        <taxon>ecological metagenomes</taxon>
    </lineage>
</organism>
<dbReference type="Pfam" id="PF12641">
    <property type="entry name" value="Flavodoxin_3"/>
    <property type="match status" value="1"/>
</dbReference>
<feature type="domain" description="Flavodoxin-like" evidence="1">
    <location>
        <begin position="5"/>
        <end position="97"/>
    </location>
</feature>
<dbReference type="SUPFAM" id="SSF52218">
    <property type="entry name" value="Flavoproteins"/>
    <property type="match status" value="1"/>
</dbReference>
<gene>
    <name evidence="2" type="ORF">UFOPK3004_00845</name>
</gene>
<dbReference type="InterPro" id="IPR029039">
    <property type="entry name" value="Flavoprotein-like_sf"/>
</dbReference>
<evidence type="ECO:0000259" key="1">
    <source>
        <dbReference type="Pfam" id="PF12641"/>
    </source>
</evidence>
<accession>A0A6J6Y723</accession>
<reference evidence="2" key="1">
    <citation type="submission" date="2020-05" db="EMBL/GenBank/DDBJ databases">
        <authorList>
            <person name="Chiriac C."/>
            <person name="Salcher M."/>
            <person name="Ghai R."/>
            <person name="Kavagutti S V."/>
        </authorList>
    </citation>
    <scope>NUCLEOTIDE SEQUENCE</scope>
</reference>
<dbReference type="InterPro" id="IPR008254">
    <property type="entry name" value="Flavodoxin/NO_synth"/>
</dbReference>